<comment type="caution">
    <text evidence="2">The sequence shown here is derived from an EMBL/GenBank/DDBJ whole genome shotgun (WGS) entry which is preliminary data.</text>
</comment>
<keyword evidence="3" id="KW-1185">Reference proteome</keyword>
<gene>
    <name evidence="2" type="ORF">PR048_022961</name>
</gene>
<organism evidence="2 3">
    <name type="scientific">Dryococelus australis</name>
    <dbReference type="NCBI Taxonomy" id="614101"/>
    <lineage>
        <taxon>Eukaryota</taxon>
        <taxon>Metazoa</taxon>
        <taxon>Ecdysozoa</taxon>
        <taxon>Arthropoda</taxon>
        <taxon>Hexapoda</taxon>
        <taxon>Insecta</taxon>
        <taxon>Pterygota</taxon>
        <taxon>Neoptera</taxon>
        <taxon>Polyneoptera</taxon>
        <taxon>Phasmatodea</taxon>
        <taxon>Verophasmatodea</taxon>
        <taxon>Anareolatae</taxon>
        <taxon>Phasmatidae</taxon>
        <taxon>Eurycanthinae</taxon>
        <taxon>Dryococelus</taxon>
    </lineage>
</organism>
<dbReference type="EMBL" id="JARBHB010000009">
    <property type="protein sequence ID" value="KAJ8875071.1"/>
    <property type="molecule type" value="Genomic_DNA"/>
</dbReference>
<sequence>MKLLTAVLHGCRTARQRLQILNTTSSSDVTREDDSSDDDWNTSDGDRAVECADRAVLNLAHYKTLSVVAASRRSCLFIFSKLYTFVGDSTPPWAIHGLWRNNFTPGTDDDPREKDRTPLLGVHRCLWSVTAYQHFQPPRKSRDQPPRPVAYLPPMTSAKGLSPPPPSVICSRRDCEISKVVRLKGRAGPTGCHDRYRFTDLQYLLHAPTGQDTRREICPPRRAALAGHAAHLASTLSRCPRELGGPRSRSGQTTCPTPRRTRFRFPSRSLPDFSRVGTVPDDAAGISHSPTLAFRRCSVLTSLTLIGSQDLDVKGRTNLSNYTQGSWRERQSSERTSITCTSPWTVCKRECSTRLMELSRPGRHEQRGCKSFGDDLAGVATAREVCSGRRQGEISPPFVPGVAVLSWSHNITTNSTRQHWHDEISVAANEKRSHCDASLTRSYPRQPDKSSSDVVSVGLSYRVRRGIVTPALREGFSDIASHSEYHCDVQCSEVPTRLWNVRSPTGLLLDFRTWESCVTMSLARGFSHGAPVSPALAFRRCSIPRFTPIGPQDHDVTTHPNLPTQFFFISPD</sequence>
<accession>A0ABQ9GSQ9</accession>
<evidence type="ECO:0000256" key="1">
    <source>
        <dbReference type="SAM" id="MobiDB-lite"/>
    </source>
</evidence>
<dbReference type="Proteomes" id="UP001159363">
    <property type="component" value="Chromosome 8"/>
</dbReference>
<evidence type="ECO:0000313" key="3">
    <source>
        <dbReference type="Proteomes" id="UP001159363"/>
    </source>
</evidence>
<evidence type="ECO:0000313" key="2">
    <source>
        <dbReference type="EMBL" id="KAJ8875071.1"/>
    </source>
</evidence>
<feature type="region of interest" description="Disordered" evidence="1">
    <location>
        <begin position="25"/>
        <end position="44"/>
    </location>
</feature>
<name>A0ABQ9GSQ9_9NEOP</name>
<proteinExistence type="predicted"/>
<protein>
    <submittedName>
        <fullName evidence="2">Uncharacterized protein</fullName>
    </submittedName>
</protein>
<reference evidence="2 3" key="1">
    <citation type="submission" date="2023-02" db="EMBL/GenBank/DDBJ databases">
        <title>LHISI_Scaffold_Assembly.</title>
        <authorList>
            <person name="Stuart O.P."/>
            <person name="Cleave R."/>
            <person name="Magrath M.J.L."/>
            <person name="Mikheyev A.S."/>
        </authorList>
    </citation>
    <scope>NUCLEOTIDE SEQUENCE [LARGE SCALE GENOMIC DNA]</scope>
    <source>
        <strain evidence="2">Daus_M_001</strain>
        <tissue evidence="2">Leg muscle</tissue>
    </source>
</reference>
<feature type="region of interest" description="Disordered" evidence="1">
    <location>
        <begin position="239"/>
        <end position="260"/>
    </location>
</feature>